<feature type="transmembrane region" description="Helical" evidence="8">
    <location>
        <begin position="523"/>
        <end position="543"/>
    </location>
</feature>
<dbReference type="EMBL" id="MPDM01000006">
    <property type="protein sequence ID" value="OKL48133.1"/>
    <property type="molecule type" value="Genomic_DNA"/>
</dbReference>
<feature type="transmembrane region" description="Helical" evidence="8">
    <location>
        <begin position="243"/>
        <end position="262"/>
    </location>
</feature>
<proteinExistence type="inferred from homology"/>
<dbReference type="Gene3D" id="1.10.3720.10">
    <property type="entry name" value="MetI-like"/>
    <property type="match status" value="2"/>
</dbReference>
<evidence type="ECO:0000313" key="11">
    <source>
        <dbReference type="Proteomes" id="UP000186465"/>
    </source>
</evidence>
<keyword evidence="2 8" id="KW-0813">Transport</keyword>
<keyword evidence="4" id="KW-0997">Cell inner membrane</keyword>
<dbReference type="InterPro" id="IPR000515">
    <property type="entry name" value="MetI-like"/>
</dbReference>
<reference evidence="11" key="1">
    <citation type="submission" date="2016-11" db="EMBL/GenBank/DDBJ databases">
        <title>Actinomyces gypaetusis sp. nov. isolated from Gypaetus barbatus in Qinghai Tibet Plateau China.</title>
        <authorList>
            <person name="Meng X."/>
        </authorList>
    </citation>
    <scope>NUCLEOTIDE SEQUENCE [LARGE SCALE GENOMIC DNA]</scope>
    <source>
        <strain evidence="11">DSM 15383</strain>
    </source>
</reference>
<name>A0A1Q5PM46_9ACTO</name>
<dbReference type="PROSITE" id="PS50928">
    <property type="entry name" value="ABC_TM1"/>
    <property type="match status" value="2"/>
</dbReference>
<dbReference type="CDD" id="cd06261">
    <property type="entry name" value="TM_PBP2"/>
    <property type="match status" value="2"/>
</dbReference>
<feature type="transmembrane region" description="Helical" evidence="8">
    <location>
        <begin position="421"/>
        <end position="440"/>
    </location>
</feature>
<evidence type="ECO:0000256" key="4">
    <source>
        <dbReference type="ARBA" id="ARBA00022519"/>
    </source>
</evidence>
<evidence type="ECO:0000256" key="2">
    <source>
        <dbReference type="ARBA" id="ARBA00022448"/>
    </source>
</evidence>
<evidence type="ECO:0000256" key="6">
    <source>
        <dbReference type="ARBA" id="ARBA00022989"/>
    </source>
</evidence>
<evidence type="ECO:0000256" key="1">
    <source>
        <dbReference type="ARBA" id="ARBA00004429"/>
    </source>
</evidence>
<feature type="transmembrane region" description="Helical" evidence="8">
    <location>
        <begin position="345"/>
        <end position="369"/>
    </location>
</feature>
<dbReference type="PANTHER" id="PTHR43357:SF4">
    <property type="entry name" value="INNER MEMBRANE ABC TRANSPORTER PERMEASE PROTEIN YDCV"/>
    <property type="match status" value="1"/>
</dbReference>
<keyword evidence="6 8" id="KW-1133">Transmembrane helix</keyword>
<keyword evidence="5 8" id="KW-0812">Transmembrane</keyword>
<dbReference type="Proteomes" id="UP000186465">
    <property type="component" value="Unassembled WGS sequence"/>
</dbReference>
<feature type="transmembrane region" description="Helical" evidence="8">
    <location>
        <begin position="104"/>
        <end position="121"/>
    </location>
</feature>
<protein>
    <submittedName>
        <fullName evidence="10">Iron ABC transporter permease</fullName>
    </submittedName>
</protein>
<gene>
    <name evidence="10" type="ORF">BM477_06495</name>
</gene>
<evidence type="ECO:0000256" key="3">
    <source>
        <dbReference type="ARBA" id="ARBA00022475"/>
    </source>
</evidence>
<feature type="transmembrane region" description="Helical" evidence="8">
    <location>
        <begin position="141"/>
        <end position="160"/>
    </location>
</feature>
<organism evidence="10 11">
    <name type="scientific">Boudabousia marimammalium</name>
    <dbReference type="NCBI Taxonomy" id="156892"/>
    <lineage>
        <taxon>Bacteria</taxon>
        <taxon>Bacillati</taxon>
        <taxon>Actinomycetota</taxon>
        <taxon>Actinomycetes</taxon>
        <taxon>Actinomycetales</taxon>
        <taxon>Actinomycetaceae</taxon>
        <taxon>Boudabousia</taxon>
    </lineage>
</organism>
<dbReference type="GO" id="GO:0055085">
    <property type="term" value="P:transmembrane transport"/>
    <property type="evidence" value="ECO:0007669"/>
    <property type="project" value="InterPro"/>
</dbReference>
<dbReference type="SUPFAM" id="SSF161098">
    <property type="entry name" value="MetI-like"/>
    <property type="match status" value="2"/>
</dbReference>
<comment type="caution">
    <text evidence="10">The sequence shown here is derived from an EMBL/GenBank/DDBJ whole genome shotgun (WGS) entry which is preliminary data.</text>
</comment>
<dbReference type="PANTHER" id="PTHR43357">
    <property type="entry name" value="INNER MEMBRANE ABC TRANSPORTER PERMEASE PROTEIN YDCV"/>
    <property type="match status" value="1"/>
</dbReference>
<comment type="subcellular location">
    <subcellularLocation>
        <location evidence="1">Cell inner membrane</location>
        <topology evidence="1">Multi-pass membrane protein</topology>
    </subcellularLocation>
    <subcellularLocation>
        <location evidence="8">Cell membrane</location>
        <topology evidence="8">Multi-pass membrane protein</topology>
    </subcellularLocation>
</comment>
<dbReference type="STRING" id="156892.BM477_06495"/>
<feature type="domain" description="ABC transmembrane type-1" evidence="9">
    <location>
        <begin position="345"/>
        <end position="543"/>
    </location>
</feature>
<dbReference type="GO" id="GO:0005886">
    <property type="term" value="C:plasma membrane"/>
    <property type="evidence" value="ECO:0007669"/>
    <property type="project" value="UniProtKB-SubCell"/>
</dbReference>
<comment type="similarity">
    <text evidence="8">Belongs to the binding-protein-dependent transport system permease family.</text>
</comment>
<feature type="transmembrane region" description="Helical" evidence="8">
    <location>
        <begin position="196"/>
        <end position="223"/>
    </location>
</feature>
<evidence type="ECO:0000313" key="10">
    <source>
        <dbReference type="EMBL" id="OKL48133.1"/>
    </source>
</evidence>
<dbReference type="InterPro" id="IPR035906">
    <property type="entry name" value="MetI-like_sf"/>
</dbReference>
<feature type="transmembrane region" description="Helical" evidence="8">
    <location>
        <begin position="70"/>
        <end position="92"/>
    </location>
</feature>
<keyword evidence="7 8" id="KW-0472">Membrane</keyword>
<evidence type="ECO:0000259" key="9">
    <source>
        <dbReference type="PROSITE" id="PS50928"/>
    </source>
</evidence>
<accession>A0A1Q5PM46</accession>
<feature type="transmembrane region" description="Helical" evidence="8">
    <location>
        <begin position="9"/>
        <end position="32"/>
    </location>
</feature>
<keyword evidence="11" id="KW-1185">Reference proteome</keyword>
<dbReference type="OrthoDB" id="9804629at2"/>
<evidence type="ECO:0000256" key="5">
    <source>
        <dbReference type="ARBA" id="ARBA00022692"/>
    </source>
</evidence>
<evidence type="ECO:0000256" key="7">
    <source>
        <dbReference type="ARBA" id="ARBA00023136"/>
    </source>
</evidence>
<evidence type="ECO:0000256" key="8">
    <source>
        <dbReference type="RuleBase" id="RU363032"/>
    </source>
</evidence>
<dbReference type="Pfam" id="PF00528">
    <property type="entry name" value="BPD_transp_1"/>
    <property type="match status" value="2"/>
</dbReference>
<feature type="transmembrane region" description="Helical" evidence="8">
    <location>
        <begin position="290"/>
        <end position="311"/>
    </location>
</feature>
<keyword evidence="3" id="KW-1003">Cell membrane</keyword>
<feature type="domain" description="ABC transmembrane type-1" evidence="9">
    <location>
        <begin position="66"/>
        <end position="261"/>
    </location>
</feature>
<feature type="transmembrane region" description="Helical" evidence="8">
    <location>
        <begin position="389"/>
        <end position="409"/>
    </location>
</feature>
<dbReference type="AlphaFoldDB" id="A0A1Q5PM46"/>
<feature type="transmembrane region" description="Helical" evidence="8">
    <location>
        <begin position="473"/>
        <end position="499"/>
    </location>
</feature>
<sequence length="554" mass="59131">MFKRPASGLLAVTLVAFLVAGTLVFLGLFFLWPSFTLIGMGLFAEGELDLSAFQTLLTQSHTWSVIWRTIWMALAGTVGSVICGLPLAFVLYKLRFPGRTIARGLIAVPFVLPTVAVAAGYQTLFTRGGWLEFLHLEHTETAIIIAMIFFNTALIARSVGSLWARLDPRLEQAARTLGATPSRTFRTVTLPALRPAILSAASLVFLYCSTAYSLVMVLGGIGVSTIETEIYYETTQYLNLRGAAVLSIVQILIVALALLLAFRSSRKAETSLRFNATVVDRPLRASDAPVTIASILIVLVVIALPLVNVVIRSLRRGGEWTLANYTDMADPQAAKVLQTSVLESLWLTLKTGAVAALIAVLVGLIVVVIASRPVRSPKVRTLQSTYDALFMLPLGVSAVTVGFGFLVTLDAPPLNLGQSDLMVPLAQAIVAIPLVVRVTAPTIRGINDRLRQAAATLGASPLRVLVTVDGPMILRAALVAAGFAMAVCMGEFGATSFLIRPQSPTLPIVIYQLVSRPGATEQGMAMAACMLLCVSAAAIMVAVEKLRPQSLGGF</sequence>